<proteinExistence type="predicted"/>
<organism evidence="1 2">
    <name type="scientific">Pseudahrensia aquimaris</name>
    <dbReference type="NCBI Taxonomy" id="744461"/>
    <lineage>
        <taxon>Bacteria</taxon>
        <taxon>Pseudomonadati</taxon>
        <taxon>Pseudomonadota</taxon>
        <taxon>Alphaproteobacteria</taxon>
        <taxon>Hyphomicrobiales</taxon>
        <taxon>Ahrensiaceae</taxon>
        <taxon>Pseudahrensia</taxon>
    </lineage>
</organism>
<name>A0ABW3FF10_9HYPH</name>
<sequence>MKRNPNTEAKSLPKGWKTDNAITTVEQVDGVEQVTRFRKPFSHVQLLRVLFGDVYSTLRQLQLTVPAVYAIVMSSEEDNVHSSVYVGSSGDVENRLRRHQYDTRFSSKAHTVFVLTTTSLEANSAHMRFAEGVINRMTADQPNVKVISQDVPAFEMGAHDEHIVKVIIKDAISLLAAAGYPMNAHASLVLKSVPFLDESEILDGEDEKNFSLTPIEIEDVLWEFNASAGVLRGYEMSGAVMSNGRFLVFPGSQYRVCDEHQLPRGLQSIRNRLEWSGYLEQTRAEDGRLELVFPVEFASPKQAVHALLKSNKPVEGYWSQKPMGGSAPTLEVQE</sequence>
<accession>A0ABW3FF10</accession>
<keyword evidence="2" id="KW-1185">Reference proteome</keyword>
<dbReference type="Proteomes" id="UP001597101">
    <property type="component" value="Unassembled WGS sequence"/>
</dbReference>
<protein>
    <recommendedName>
        <fullName evidence="3">GIY-YIG domain-containing protein</fullName>
    </recommendedName>
</protein>
<reference evidence="2" key="1">
    <citation type="journal article" date="2019" name="Int. J. Syst. Evol. Microbiol.">
        <title>The Global Catalogue of Microorganisms (GCM) 10K type strain sequencing project: providing services to taxonomists for standard genome sequencing and annotation.</title>
        <authorList>
            <consortium name="The Broad Institute Genomics Platform"/>
            <consortium name="The Broad Institute Genome Sequencing Center for Infectious Disease"/>
            <person name="Wu L."/>
            <person name="Ma J."/>
        </authorList>
    </citation>
    <scope>NUCLEOTIDE SEQUENCE [LARGE SCALE GENOMIC DNA]</scope>
    <source>
        <strain evidence="2">CCUG 60023</strain>
    </source>
</reference>
<dbReference type="RefSeq" id="WP_377211260.1">
    <property type="nucleotide sequence ID" value="NZ_JBHTJV010000002.1"/>
</dbReference>
<evidence type="ECO:0000313" key="1">
    <source>
        <dbReference type="EMBL" id="MFD0915416.1"/>
    </source>
</evidence>
<gene>
    <name evidence="1" type="ORF">ACFQ14_03250</name>
</gene>
<comment type="caution">
    <text evidence="1">The sequence shown here is derived from an EMBL/GenBank/DDBJ whole genome shotgun (WGS) entry which is preliminary data.</text>
</comment>
<evidence type="ECO:0008006" key="3">
    <source>
        <dbReference type="Google" id="ProtNLM"/>
    </source>
</evidence>
<evidence type="ECO:0000313" key="2">
    <source>
        <dbReference type="Proteomes" id="UP001597101"/>
    </source>
</evidence>
<dbReference type="EMBL" id="JBHTJV010000002">
    <property type="protein sequence ID" value="MFD0915416.1"/>
    <property type="molecule type" value="Genomic_DNA"/>
</dbReference>